<comment type="caution">
    <text evidence="12">The sequence shown here is derived from an EMBL/GenBank/DDBJ whole genome shotgun (WGS) entry which is preliminary data.</text>
</comment>
<dbReference type="NCBIfam" id="TIGR04056">
    <property type="entry name" value="OMP_RagA_SusC"/>
    <property type="match status" value="1"/>
</dbReference>
<dbReference type="SUPFAM" id="SSF49464">
    <property type="entry name" value="Carboxypeptidase regulatory domain-like"/>
    <property type="match status" value="1"/>
</dbReference>
<dbReference type="InterPro" id="IPR023997">
    <property type="entry name" value="TonB-dep_OMP_SusC/RagA_CS"/>
</dbReference>
<feature type="domain" description="TonB-dependent receptor plug" evidence="11">
    <location>
        <begin position="81"/>
        <end position="186"/>
    </location>
</feature>
<dbReference type="InterPro" id="IPR037066">
    <property type="entry name" value="Plug_dom_sf"/>
</dbReference>
<keyword evidence="6 8" id="KW-0472">Membrane</keyword>
<evidence type="ECO:0000256" key="8">
    <source>
        <dbReference type="PROSITE-ProRule" id="PRU01360"/>
    </source>
</evidence>
<feature type="domain" description="TonB-dependent receptor-like beta-barrel" evidence="10">
    <location>
        <begin position="347"/>
        <end position="882"/>
    </location>
</feature>
<keyword evidence="7 8" id="KW-0998">Cell outer membrane</keyword>
<dbReference type="Gene3D" id="2.170.130.10">
    <property type="entry name" value="TonB-dependent receptor, plug domain"/>
    <property type="match status" value="1"/>
</dbReference>
<reference evidence="12" key="1">
    <citation type="submission" date="2020-10" db="EMBL/GenBank/DDBJ databases">
        <authorList>
            <person name="Gilroy R."/>
        </authorList>
    </citation>
    <scope>NUCLEOTIDE SEQUENCE</scope>
    <source>
        <strain evidence="12">ChiHecec2B26-709</strain>
    </source>
</reference>
<dbReference type="NCBIfam" id="TIGR04057">
    <property type="entry name" value="SusC_RagA_signa"/>
    <property type="match status" value="1"/>
</dbReference>
<name>A0A9D1KHU4_9BACT</name>
<dbReference type="Proteomes" id="UP000886881">
    <property type="component" value="Unassembled WGS sequence"/>
</dbReference>
<evidence type="ECO:0000256" key="4">
    <source>
        <dbReference type="ARBA" id="ARBA00022692"/>
    </source>
</evidence>
<dbReference type="Pfam" id="PF07715">
    <property type="entry name" value="Plug"/>
    <property type="match status" value="1"/>
</dbReference>
<comment type="subcellular location">
    <subcellularLocation>
        <location evidence="1 8">Cell outer membrane</location>
        <topology evidence="1 8">Multi-pass membrane protein</topology>
    </subcellularLocation>
</comment>
<dbReference type="InterPro" id="IPR008969">
    <property type="entry name" value="CarboxyPept-like_regulatory"/>
</dbReference>
<evidence type="ECO:0000256" key="5">
    <source>
        <dbReference type="ARBA" id="ARBA00023077"/>
    </source>
</evidence>
<sequence>MPVIGASVIEQANTSNGVVVDLDGKFSITAPEGAVLVVSCIGYVDQEFTVVAGQSVYNVTLSEDNEMLEETVVIGYGTARVRDLTGSVATVSSDDLEVPVANVAEALQGKMAGVVVSMNDGTPGAAPQIRVRGSKSITQNNEPLYIVDGFPVDDLSSVPADQIKSINVLKDAAATAIYGSRGAAGVVLVTTKSALEGQTTVSYNGYVQIKDSSSNIQDVLQPLDYLKFTLGYARDYNIANYNNMLSYFGMNGGEHYSDYAAATSHNYQEDLYKTAIAHSHNLTITNGNERSRTIFNLNYLYDDGTVINTYYNRINASLKTQQKLNDRLNVEFNISYAYVNNRGGYGRSSGSLTAQAYRWRPIDNPMGDVSNIAGFGNGSSSVDSSYNPVDLAWNEANNRYSHRFQGIAAVNWNPIDDLTLRSEIGLQKSFSKYERYNAGFGNETNRAYLSRGESGDLHWTTTASYQIPFESDIHRADIMIGNEVISDFGESMSFDAYEFPTSFDRDHTFAFMNQFTQTSTFDTSYDVPNRSLSFFTRINYSLYDKYLLTLTFRADGSSKFAPNNRWGYFPAAAFAWRLSDEEFMAPAQDWLSNLKVRLSWGMSGSDAINANLWRETWQLGGNTKYTISDSRENTENDFGQAYAPQGMMQNPNLKWETTISRNLGIDFGFFDERLYGTIEGYWTTTKDLLMPVAVNASTGYSYQYQNMGTVANTGLELSIGGDIVRTSDFTLSANFIYNYNVNKIIDLAESVAVNTYGQWASSEGAPTTGEFTLQEGMAIGTIRAYKYLGWYTTDDFTYDPTTGVYTLRPGVPDINFDSYWTSLGRAANQTAFPGAAKWADIDEDGVLSEQDTYIVGEMTPRSTGSFNLSARWKNWDLSANFNYVIGGMIMNTEALYSSYGSKDNRFGSNRLSFVSGAYSPYRWTSDGTLELVTDPDELDAMNANATMHTPTSMKGPLFDKYLEDASYLRLKSLTLGYTIPRDLTRKIGIQNLRVYFTGTNLWTLTGYTGLNPEVNTSRTSGSYNFPTPGIDRNAYPLAIAYTIGLNVTF</sequence>
<evidence type="ECO:0000259" key="10">
    <source>
        <dbReference type="Pfam" id="PF00593"/>
    </source>
</evidence>
<dbReference type="InterPro" id="IPR000531">
    <property type="entry name" value="Beta-barrel_TonB"/>
</dbReference>
<evidence type="ECO:0000259" key="11">
    <source>
        <dbReference type="Pfam" id="PF07715"/>
    </source>
</evidence>
<keyword evidence="4 8" id="KW-0812">Transmembrane</keyword>
<dbReference type="InterPro" id="IPR012910">
    <property type="entry name" value="Plug_dom"/>
</dbReference>
<keyword evidence="5 9" id="KW-0798">TonB box</keyword>
<evidence type="ECO:0000313" key="12">
    <source>
        <dbReference type="EMBL" id="HIT46599.1"/>
    </source>
</evidence>
<dbReference type="InterPro" id="IPR039426">
    <property type="entry name" value="TonB-dep_rcpt-like"/>
</dbReference>
<dbReference type="InterPro" id="IPR036942">
    <property type="entry name" value="Beta-barrel_TonB_sf"/>
</dbReference>
<dbReference type="FunFam" id="2.170.130.10:FF:000008">
    <property type="entry name" value="SusC/RagA family TonB-linked outer membrane protein"/>
    <property type="match status" value="1"/>
</dbReference>
<evidence type="ECO:0000256" key="7">
    <source>
        <dbReference type="ARBA" id="ARBA00023237"/>
    </source>
</evidence>
<gene>
    <name evidence="12" type="ORF">IAC35_01925</name>
</gene>
<dbReference type="AlphaFoldDB" id="A0A9D1KHU4"/>
<evidence type="ECO:0000256" key="1">
    <source>
        <dbReference type="ARBA" id="ARBA00004571"/>
    </source>
</evidence>
<evidence type="ECO:0000256" key="2">
    <source>
        <dbReference type="ARBA" id="ARBA00022448"/>
    </source>
</evidence>
<dbReference type="InterPro" id="IPR023996">
    <property type="entry name" value="TonB-dep_OMP_SusC/RagA"/>
</dbReference>
<dbReference type="Pfam" id="PF13715">
    <property type="entry name" value="CarbopepD_reg_2"/>
    <property type="match status" value="1"/>
</dbReference>
<accession>A0A9D1KHU4</accession>
<dbReference type="GO" id="GO:0009279">
    <property type="term" value="C:cell outer membrane"/>
    <property type="evidence" value="ECO:0007669"/>
    <property type="project" value="UniProtKB-SubCell"/>
</dbReference>
<dbReference type="EMBL" id="DVLC01000037">
    <property type="protein sequence ID" value="HIT46599.1"/>
    <property type="molecule type" value="Genomic_DNA"/>
</dbReference>
<evidence type="ECO:0000256" key="3">
    <source>
        <dbReference type="ARBA" id="ARBA00022452"/>
    </source>
</evidence>
<keyword evidence="12" id="KW-0675">Receptor</keyword>
<evidence type="ECO:0000256" key="6">
    <source>
        <dbReference type="ARBA" id="ARBA00023136"/>
    </source>
</evidence>
<organism evidence="12 13">
    <name type="scientific">Candidatus Cryptobacteroides merdipullorum</name>
    <dbReference type="NCBI Taxonomy" id="2840771"/>
    <lineage>
        <taxon>Bacteria</taxon>
        <taxon>Pseudomonadati</taxon>
        <taxon>Bacteroidota</taxon>
        <taxon>Bacteroidia</taxon>
        <taxon>Bacteroidales</taxon>
        <taxon>Candidatus Cryptobacteroides</taxon>
    </lineage>
</organism>
<keyword evidence="3 8" id="KW-1134">Transmembrane beta strand</keyword>
<comment type="similarity">
    <text evidence="8 9">Belongs to the TonB-dependent receptor family.</text>
</comment>
<evidence type="ECO:0000256" key="9">
    <source>
        <dbReference type="RuleBase" id="RU003357"/>
    </source>
</evidence>
<reference evidence="12" key="2">
    <citation type="journal article" date="2021" name="PeerJ">
        <title>Extensive microbial diversity within the chicken gut microbiome revealed by metagenomics and culture.</title>
        <authorList>
            <person name="Gilroy R."/>
            <person name="Ravi A."/>
            <person name="Getino M."/>
            <person name="Pursley I."/>
            <person name="Horton D.L."/>
            <person name="Alikhan N.F."/>
            <person name="Baker D."/>
            <person name="Gharbi K."/>
            <person name="Hall N."/>
            <person name="Watson M."/>
            <person name="Adriaenssens E.M."/>
            <person name="Foster-Nyarko E."/>
            <person name="Jarju S."/>
            <person name="Secka A."/>
            <person name="Antonio M."/>
            <person name="Oren A."/>
            <person name="Chaudhuri R.R."/>
            <person name="La Ragione R."/>
            <person name="Hildebrand F."/>
            <person name="Pallen M.J."/>
        </authorList>
    </citation>
    <scope>NUCLEOTIDE SEQUENCE</scope>
    <source>
        <strain evidence="12">ChiHecec2B26-709</strain>
    </source>
</reference>
<protein>
    <submittedName>
        <fullName evidence="12">TonB-dependent receptor</fullName>
    </submittedName>
</protein>
<dbReference type="PROSITE" id="PS52016">
    <property type="entry name" value="TONB_DEPENDENT_REC_3"/>
    <property type="match status" value="1"/>
</dbReference>
<keyword evidence="2 8" id="KW-0813">Transport</keyword>
<proteinExistence type="inferred from homology"/>
<dbReference type="Pfam" id="PF00593">
    <property type="entry name" value="TonB_dep_Rec_b-barrel"/>
    <property type="match status" value="1"/>
</dbReference>
<evidence type="ECO:0000313" key="13">
    <source>
        <dbReference type="Proteomes" id="UP000886881"/>
    </source>
</evidence>
<dbReference type="SUPFAM" id="SSF56935">
    <property type="entry name" value="Porins"/>
    <property type="match status" value="1"/>
</dbReference>
<dbReference type="Gene3D" id="2.40.170.20">
    <property type="entry name" value="TonB-dependent receptor, beta-barrel domain"/>
    <property type="match status" value="1"/>
</dbReference>